<dbReference type="STRING" id="1703345.A3860_22445"/>
<dbReference type="EMBL" id="LVYD01000043">
    <property type="protein sequence ID" value="OQP64168.1"/>
    <property type="molecule type" value="Genomic_DNA"/>
</dbReference>
<evidence type="ECO:0000313" key="2">
    <source>
        <dbReference type="Proteomes" id="UP000192796"/>
    </source>
</evidence>
<keyword evidence="2" id="KW-1185">Reference proteome</keyword>
<protein>
    <submittedName>
        <fullName evidence="1">Uncharacterized protein</fullName>
    </submittedName>
</protein>
<gene>
    <name evidence="1" type="ORF">A3860_22445</name>
</gene>
<dbReference type="Gene3D" id="1.25.40.10">
    <property type="entry name" value="Tetratricopeptide repeat domain"/>
    <property type="match status" value="1"/>
</dbReference>
<proteinExistence type="predicted"/>
<organism evidence="1 2">
    <name type="scientific">Niastella vici</name>
    <dbReference type="NCBI Taxonomy" id="1703345"/>
    <lineage>
        <taxon>Bacteria</taxon>
        <taxon>Pseudomonadati</taxon>
        <taxon>Bacteroidota</taxon>
        <taxon>Chitinophagia</taxon>
        <taxon>Chitinophagales</taxon>
        <taxon>Chitinophagaceae</taxon>
        <taxon>Niastella</taxon>
    </lineage>
</organism>
<dbReference type="AlphaFoldDB" id="A0A1V9G0X9"/>
<name>A0A1V9G0X9_9BACT</name>
<reference evidence="1 2" key="1">
    <citation type="submission" date="2016-03" db="EMBL/GenBank/DDBJ databases">
        <title>Niastella vici sp. nov., isolated from farmland soil.</title>
        <authorList>
            <person name="Chen L."/>
            <person name="Wang D."/>
            <person name="Yang S."/>
            <person name="Wang G."/>
        </authorList>
    </citation>
    <scope>NUCLEOTIDE SEQUENCE [LARGE SCALE GENOMIC DNA]</scope>
    <source>
        <strain evidence="1 2">DJ57</strain>
    </source>
</reference>
<dbReference type="InterPro" id="IPR011990">
    <property type="entry name" value="TPR-like_helical_dom_sf"/>
</dbReference>
<dbReference type="Proteomes" id="UP000192796">
    <property type="component" value="Unassembled WGS sequence"/>
</dbReference>
<comment type="caution">
    <text evidence="1">The sequence shown here is derived from an EMBL/GenBank/DDBJ whole genome shotgun (WGS) entry which is preliminary data.</text>
</comment>
<accession>A0A1V9G0X9</accession>
<evidence type="ECO:0000313" key="1">
    <source>
        <dbReference type="EMBL" id="OQP64168.1"/>
    </source>
</evidence>
<sequence>MTGATVHAQGDYTQQMQSTLAKLDNAKAVKDYQLLADDFLRIAGVQKNEWLPYYYAAFCNAKIGWLKQNDDPDNIEPFANKAAEEIKRAVALIDTARQKKQLAEIYCIYMMQNQARVFINPQTYGRQYGPAAFNYLQMAKQADPNNPRVLYLLGWQKFATPKCGVAIKRWQNSY</sequence>